<evidence type="ECO:0000256" key="1">
    <source>
        <dbReference type="ARBA" id="ARBA00004193"/>
    </source>
</evidence>
<feature type="chain" id="PRO_5012843305" description="Lipoprotein" evidence="8">
    <location>
        <begin position="23"/>
        <end position="374"/>
    </location>
</feature>
<evidence type="ECO:0000256" key="7">
    <source>
        <dbReference type="ARBA" id="ARBA00023288"/>
    </source>
</evidence>
<dbReference type="PROSITE" id="PS51257">
    <property type="entry name" value="PROKAR_LIPOPROTEIN"/>
    <property type="match status" value="1"/>
</dbReference>
<sequence>MKRWKFLLTLGTIGTATLPIVAASCGGGNKTQESKPQDPITTPTPVVKSVKKSIPASTLTPAIKTLKHNVTIASIGDLNKAVNNYNADVAKFENDQTYNNLKLVYNINLGDFKFNDTILYTREQFGKLKDKLDKTKIDTNVDLGVLTLDANNQEELKKAEEVIQHAFNNYYVNANWFESTLKDKFKAAGASTLTGSVTLEKAIKNGKQAEYNSLVNEIKKFMLDNANLKLADDLKITKLDQNIHKGWSLNLTLQKGDLKAKGVKLDFKKPKADWSDKQILEENLKGSKFEKVKQSVSQKVFNYKEFIYAMSPKGAEIVKPLSNTLIALSVVLLFKQLPFPLSTIAVVTMAKPIVKYLTEVSNKYIETFFQNTQK</sequence>
<name>A0A1T4KLM6_9BACT</name>
<dbReference type="RefSeq" id="WP_078746855.1">
    <property type="nucleotide sequence ID" value="NZ_CP137850.1"/>
</dbReference>
<keyword evidence="7" id="KW-0449">Lipoprotein</keyword>
<dbReference type="STRING" id="171291.SAMN02745154_00103"/>
<evidence type="ECO:0000256" key="6">
    <source>
        <dbReference type="ARBA" id="ARBA00023139"/>
    </source>
</evidence>
<dbReference type="NCBIfam" id="NF033817">
    <property type="entry name" value="Mplas_variab_LP"/>
    <property type="match status" value="1"/>
</dbReference>
<comment type="subcellular location">
    <subcellularLocation>
        <location evidence="1">Cell membrane</location>
        <topology evidence="1">Lipid-anchor</topology>
    </subcellularLocation>
</comment>
<protein>
    <recommendedName>
        <fullName evidence="11">Lipoprotein</fullName>
    </recommendedName>
</protein>
<dbReference type="AlphaFoldDB" id="A0A1T4KLM6"/>
<dbReference type="EMBL" id="FUXF01000003">
    <property type="protein sequence ID" value="SJZ43301.1"/>
    <property type="molecule type" value="Genomic_DNA"/>
</dbReference>
<keyword evidence="2" id="KW-1003">Cell membrane</keyword>
<keyword evidence="3 8" id="KW-0732">Signal</keyword>
<dbReference type="InterPro" id="IPR049890">
    <property type="entry name" value="VlpA-F-like_signal"/>
</dbReference>
<evidence type="ECO:0000256" key="2">
    <source>
        <dbReference type="ARBA" id="ARBA00022475"/>
    </source>
</evidence>
<reference evidence="10" key="1">
    <citation type="submission" date="2017-02" db="EMBL/GenBank/DDBJ databases">
        <authorList>
            <person name="Varghese N."/>
            <person name="Submissions S."/>
        </authorList>
    </citation>
    <scope>NUCLEOTIDE SEQUENCE [LARGE SCALE GENOMIC DNA]</scope>
    <source>
        <strain evidence="10">ATCC 27862</strain>
    </source>
</reference>
<accession>A0A1T4KLM6</accession>
<keyword evidence="4" id="KW-0677">Repeat</keyword>
<keyword evidence="6" id="KW-0564">Palmitate</keyword>
<feature type="signal peptide" evidence="8">
    <location>
        <begin position="1"/>
        <end position="22"/>
    </location>
</feature>
<keyword evidence="10" id="KW-1185">Reference proteome</keyword>
<evidence type="ECO:0008006" key="11">
    <source>
        <dbReference type="Google" id="ProtNLM"/>
    </source>
</evidence>
<dbReference type="OrthoDB" id="404081at2"/>
<evidence type="ECO:0000256" key="3">
    <source>
        <dbReference type="ARBA" id="ARBA00022729"/>
    </source>
</evidence>
<proteinExistence type="predicted"/>
<evidence type="ECO:0000256" key="4">
    <source>
        <dbReference type="ARBA" id="ARBA00022737"/>
    </source>
</evidence>
<evidence type="ECO:0000313" key="10">
    <source>
        <dbReference type="Proteomes" id="UP000190389"/>
    </source>
</evidence>
<dbReference type="Proteomes" id="UP000190389">
    <property type="component" value="Unassembled WGS sequence"/>
</dbReference>
<organism evidence="9 10">
    <name type="scientific">Mycoplasmopsis verecunda</name>
    <dbReference type="NCBI Taxonomy" id="171291"/>
    <lineage>
        <taxon>Bacteria</taxon>
        <taxon>Bacillati</taxon>
        <taxon>Mycoplasmatota</taxon>
        <taxon>Mycoplasmoidales</taxon>
        <taxon>Metamycoplasmataceae</taxon>
        <taxon>Mycoplasmopsis</taxon>
    </lineage>
</organism>
<keyword evidence="5" id="KW-0472">Membrane</keyword>
<dbReference type="GO" id="GO:0005886">
    <property type="term" value="C:plasma membrane"/>
    <property type="evidence" value="ECO:0007669"/>
    <property type="project" value="UniProtKB-SubCell"/>
</dbReference>
<evidence type="ECO:0000256" key="5">
    <source>
        <dbReference type="ARBA" id="ARBA00023136"/>
    </source>
</evidence>
<evidence type="ECO:0000313" key="9">
    <source>
        <dbReference type="EMBL" id="SJZ43301.1"/>
    </source>
</evidence>
<evidence type="ECO:0000256" key="8">
    <source>
        <dbReference type="SAM" id="SignalP"/>
    </source>
</evidence>
<gene>
    <name evidence="9" type="ORF">SAMN02745154_00103</name>
</gene>